<dbReference type="SUPFAM" id="SSF53720">
    <property type="entry name" value="ALDH-like"/>
    <property type="match status" value="1"/>
</dbReference>
<organism evidence="6 7">
    <name type="scientific">Govanella unica</name>
    <dbReference type="NCBI Taxonomy" id="2975056"/>
    <lineage>
        <taxon>Bacteria</taxon>
        <taxon>Pseudomonadati</taxon>
        <taxon>Pseudomonadota</taxon>
        <taxon>Alphaproteobacteria</taxon>
        <taxon>Emcibacterales</taxon>
        <taxon>Govanellaceae</taxon>
        <taxon>Govanella</taxon>
    </lineage>
</organism>
<feature type="domain" description="Aldehyde dehydrogenase" evidence="5">
    <location>
        <begin position="17"/>
        <end position="474"/>
    </location>
</feature>
<reference evidence="6" key="2">
    <citation type="journal article" date="2023" name="Syst. Appl. Microbiol.">
        <title>Govania unica gen. nov., sp. nov., a rare biosphere bacterium that represents a novel family in the class Alphaproteobacteria.</title>
        <authorList>
            <person name="Vandamme P."/>
            <person name="Peeters C."/>
            <person name="Hettiarachchi A."/>
            <person name="Cnockaert M."/>
            <person name="Carlier A."/>
        </authorList>
    </citation>
    <scope>NUCLEOTIDE SEQUENCE</scope>
    <source>
        <strain evidence="6">LMG 31809</strain>
    </source>
</reference>
<evidence type="ECO:0000313" key="7">
    <source>
        <dbReference type="Proteomes" id="UP001141619"/>
    </source>
</evidence>
<dbReference type="InterPro" id="IPR016160">
    <property type="entry name" value="Ald_DH_CS_CYS"/>
</dbReference>
<gene>
    <name evidence="6" type="ORF">NYP16_07860</name>
</gene>
<evidence type="ECO:0000256" key="2">
    <source>
        <dbReference type="ARBA" id="ARBA00023002"/>
    </source>
</evidence>
<dbReference type="Pfam" id="PF00171">
    <property type="entry name" value="Aldedh"/>
    <property type="match status" value="1"/>
</dbReference>
<sequence>MDTLRRNNLIDGEWLAGEDYLPNMNPSDTKDIEGHYAEATFPQVHLVISAARKAFPAWSRSPLMERFTLLDKIADKISERQDDLARQLAREEGKILSEARAEVMRAAQIFKFFAGECLRIRGEVVDSVRPGVDVEITREAIGVCVAITPWNFPIAIPAWKVAPALAYGNCVILKPSELAPGCAWSLARIIQDCGAPAGVFNLVMGDGASVGAKLIASDGVDAVSFTGSQTTGSMVRRICAESGKRVQLEMGGKNPLVVIDDADLDKAVSVALNGAFFSTGQRCTASSRLIVTDGIHDAFVAALTKKMVGLTVGNALDDKSEIGPVVDDRQFRKNMEALERARRDGAIVVGGEPVEIENGNLYMRPALVLGTRPDMVINQEEIFGPIASILRVRDYEEALAVANDVPFGLSAGLCTTSLAMARDFKRRIKAGMVMINLPTAGVDFHVPFGGVKESSYGPREQGSYAKDFYTVMKTTYIG</sequence>
<dbReference type="InterPro" id="IPR029510">
    <property type="entry name" value="Ald_DH_CS_GLU"/>
</dbReference>
<dbReference type="Gene3D" id="3.40.309.10">
    <property type="entry name" value="Aldehyde Dehydrogenase, Chain A, domain 2"/>
    <property type="match status" value="1"/>
</dbReference>
<dbReference type="GO" id="GO:0016620">
    <property type="term" value="F:oxidoreductase activity, acting on the aldehyde or oxo group of donors, NAD or NADP as acceptor"/>
    <property type="evidence" value="ECO:0007669"/>
    <property type="project" value="InterPro"/>
</dbReference>
<dbReference type="PANTHER" id="PTHR11699">
    <property type="entry name" value="ALDEHYDE DEHYDROGENASE-RELATED"/>
    <property type="match status" value="1"/>
</dbReference>
<evidence type="ECO:0000313" key="6">
    <source>
        <dbReference type="EMBL" id="MDA5193864.1"/>
    </source>
</evidence>
<dbReference type="PROSITE" id="PS00687">
    <property type="entry name" value="ALDEHYDE_DEHYDR_GLU"/>
    <property type="match status" value="1"/>
</dbReference>
<dbReference type="Gene3D" id="3.40.605.10">
    <property type="entry name" value="Aldehyde Dehydrogenase, Chain A, domain 1"/>
    <property type="match status" value="1"/>
</dbReference>
<dbReference type="InterPro" id="IPR016162">
    <property type="entry name" value="Ald_DH_N"/>
</dbReference>
<dbReference type="EMBL" id="JANWOI010000002">
    <property type="protein sequence ID" value="MDA5193864.1"/>
    <property type="molecule type" value="Genomic_DNA"/>
</dbReference>
<keyword evidence="2 4" id="KW-0560">Oxidoreductase</keyword>
<comment type="caution">
    <text evidence="6">The sequence shown here is derived from an EMBL/GenBank/DDBJ whole genome shotgun (WGS) entry which is preliminary data.</text>
</comment>
<dbReference type="InterPro" id="IPR016163">
    <property type="entry name" value="Ald_DH_C"/>
</dbReference>
<evidence type="ECO:0000256" key="4">
    <source>
        <dbReference type="RuleBase" id="RU003345"/>
    </source>
</evidence>
<dbReference type="CDD" id="cd07097">
    <property type="entry name" value="ALDH_KGSADH-YcbD"/>
    <property type="match status" value="1"/>
</dbReference>
<feature type="active site" evidence="3">
    <location>
        <position position="249"/>
    </location>
</feature>
<name>A0A9X3Z7D4_9PROT</name>
<dbReference type="FunFam" id="3.40.605.10:FF:000007">
    <property type="entry name" value="NAD/NADP-dependent betaine aldehyde dehydrogenase"/>
    <property type="match status" value="1"/>
</dbReference>
<evidence type="ECO:0000256" key="3">
    <source>
        <dbReference type="PROSITE-ProRule" id="PRU10007"/>
    </source>
</evidence>
<protein>
    <submittedName>
        <fullName evidence="6">Aldehyde dehydrogenase family protein</fullName>
    </submittedName>
</protein>
<comment type="similarity">
    <text evidence="1 4">Belongs to the aldehyde dehydrogenase family.</text>
</comment>
<dbReference type="RefSeq" id="WP_274943557.1">
    <property type="nucleotide sequence ID" value="NZ_JANWOI010000002.1"/>
</dbReference>
<keyword evidence="7" id="KW-1185">Reference proteome</keyword>
<evidence type="ECO:0000259" key="5">
    <source>
        <dbReference type="Pfam" id="PF00171"/>
    </source>
</evidence>
<dbReference type="AlphaFoldDB" id="A0A9X3Z7D4"/>
<accession>A0A9X3Z7D4</accession>
<dbReference type="InterPro" id="IPR015590">
    <property type="entry name" value="Aldehyde_DH_dom"/>
</dbReference>
<proteinExistence type="inferred from homology"/>
<dbReference type="PROSITE" id="PS00070">
    <property type="entry name" value="ALDEHYDE_DEHYDR_CYS"/>
    <property type="match status" value="1"/>
</dbReference>
<dbReference type="InterPro" id="IPR016161">
    <property type="entry name" value="Ald_DH/histidinol_DH"/>
</dbReference>
<reference evidence="6" key="1">
    <citation type="submission" date="2022-08" db="EMBL/GenBank/DDBJ databases">
        <authorList>
            <person name="Vandamme P."/>
            <person name="Hettiarachchi A."/>
            <person name="Peeters C."/>
            <person name="Cnockaert M."/>
            <person name="Carlier A."/>
        </authorList>
    </citation>
    <scope>NUCLEOTIDE SEQUENCE</scope>
    <source>
        <strain evidence="6">LMG 31809</strain>
    </source>
</reference>
<evidence type="ECO:0000256" key="1">
    <source>
        <dbReference type="ARBA" id="ARBA00009986"/>
    </source>
</evidence>
<dbReference type="Proteomes" id="UP001141619">
    <property type="component" value="Unassembled WGS sequence"/>
</dbReference>